<dbReference type="AlphaFoldDB" id="A0A6A6PXS2"/>
<sequence length="282" mass="28651">MRCGLLSTLLALSPFALADVEFVSPAAGASIPAGAITVQWQESGTAPLISTLESYTLQLIVGGNVVADAQPLINIGAAQGSFTAGNEATGTISPALASSLTNGFYLQMISTAKDGGTVTNYSGRFTITGMTGTTAAVYVKQVNALGGSTAGPATIDDVTPNADTPAGGKGKHTTTPAAAAPAGAATPAEDAAEFSIPYNLQTGLARYAPMQPVPPTQITANNPTPLFPTSAFNIAQTKLPPASILTTYTQAQTFSVQSIQNTIAAAPNPSDDMAKFLARWKD</sequence>
<keyword evidence="7" id="KW-1185">Reference proteome</keyword>
<dbReference type="GO" id="GO:0042546">
    <property type="term" value="P:cell wall biogenesis"/>
    <property type="evidence" value="ECO:0007669"/>
    <property type="project" value="InterPro"/>
</dbReference>
<feature type="signal peptide" evidence="3">
    <location>
        <begin position="1"/>
        <end position="18"/>
    </location>
</feature>
<protein>
    <submittedName>
        <fullName evidence="6">Uncharacterized protein</fullName>
    </submittedName>
</protein>
<feature type="compositionally biased region" description="Low complexity" evidence="2">
    <location>
        <begin position="173"/>
        <end position="186"/>
    </location>
</feature>
<feature type="region of interest" description="Disordered" evidence="2">
    <location>
        <begin position="149"/>
        <end position="186"/>
    </location>
</feature>
<dbReference type="RefSeq" id="XP_033591469.1">
    <property type="nucleotide sequence ID" value="XM_033736698.1"/>
</dbReference>
<dbReference type="GO" id="GO:0005576">
    <property type="term" value="C:extracellular region"/>
    <property type="evidence" value="ECO:0007669"/>
    <property type="project" value="TreeGrafter"/>
</dbReference>
<evidence type="ECO:0000256" key="3">
    <source>
        <dbReference type="SAM" id="SignalP"/>
    </source>
</evidence>
<evidence type="ECO:0000256" key="2">
    <source>
        <dbReference type="SAM" id="MobiDB-lite"/>
    </source>
</evidence>
<evidence type="ECO:0000313" key="6">
    <source>
        <dbReference type="EMBL" id="KAF2484900.1"/>
    </source>
</evidence>
<evidence type="ECO:0000259" key="5">
    <source>
        <dbReference type="Pfam" id="PF10342"/>
    </source>
</evidence>
<evidence type="ECO:0000256" key="1">
    <source>
        <dbReference type="ARBA" id="ARBA00022729"/>
    </source>
</evidence>
<dbReference type="Pfam" id="PF05390">
    <property type="entry name" value="Kre9_KNH1_C"/>
    <property type="match status" value="1"/>
</dbReference>
<evidence type="ECO:0000259" key="4">
    <source>
        <dbReference type="Pfam" id="PF05390"/>
    </source>
</evidence>
<organism evidence="6 7">
    <name type="scientific">Neohortaea acidophila</name>
    <dbReference type="NCBI Taxonomy" id="245834"/>
    <lineage>
        <taxon>Eukaryota</taxon>
        <taxon>Fungi</taxon>
        <taxon>Dikarya</taxon>
        <taxon>Ascomycota</taxon>
        <taxon>Pezizomycotina</taxon>
        <taxon>Dothideomycetes</taxon>
        <taxon>Dothideomycetidae</taxon>
        <taxon>Mycosphaerellales</taxon>
        <taxon>Teratosphaeriaceae</taxon>
        <taxon>Neohortaea</taxon>
    </lineage>
</organism>
<dbReference type="InterPro" id="IPR018466">
    <property type="entry name" value="Kre9/Knh1-like_N"/>
</dbReference>
<dbReference type="Proteomes" id="UP000799767">
    <property type="component" value="Unassembled WGS sequence"/>
</dbReference>
<feature type="chain" id="PRO_5025653997" evidence="3">
    <location>
        <begin position="19"/>
        <end position="282"/>
    </location>
</feature>
<feature type="domain" description="Yeast cell wall synthesis Kre9/Knh1-like N-terminal" evidence="5">
    <location>
        <begin position="24"/>
        <end position="127"/>
    </location>
</feature>
<dbReference type="PANTHER" id="PTHR28154:SF1">
    <property type="entry name" value="CELL WALL SYNTHESIS PROTEIN KNH1-RELATED"/>
    <property type="match status" value="1"/>
</dbReference>
<dbReference type="EMBL" id="MU001633">
    <property type="protein sequence ID" value="KAF2484900.1"/>
    <property type="molecule type" value="Genomic_DNA"/>
</dbReference>
<proteinExistence type="predicted"/>
<keyword evidence="1 3" id="KW-0732">Signal</keyword>
<dbReference type="Pfam" id="PF10342">
    <property type="entry name" value="Kre9_KNH"/>
    <property type="match status" value="1"/>
</dbReference>
<dbReference type="GeneID" id="54477700"/>
<gene>
    <name evidence="6" type="ORF">BDY17DRAFT_321794</name>
</gene>
<dbReference type="PANTHER" id="PTHR28154">
    <property type="entry name" value="CELL WALL SYNTHESIS PROTEIN KNH1-RELATED"/>
    <property type="match status" value="1"/>
</dbReference>
<dbReference type="InterPro" id="IPR008659">
    <property type="entry name" value="Kre9/Knh1_C"/>
</dbReference>
<dbReference type="InterPro" id="IPR045328">
    <property type="entry name" value="Kre9/Knh1"/>
</dbReference>
<dbReference type="GO" id="GO:0006078">
    <property type="term" value="P:(1-&gt;6)-beta-D-glucan biosynthetic process"/>
    <property type="evidence" value="ECO:0007669"/>
    <property type="project" value="InterPro"/>
</dbReference>
<dbReference type="GO" id="GO:0031505">
    <property type="term" value="P:fungal-type cell wall organization"/>
    <property type="evidence" value="ECO:0007669"/>
    <property type="project" value="TreeGrafter"/>
</dbReference>
<name>A0A6A6PXS2_9PEZI</name>
<evidence type="ECO:0000313" key="7">
    <source>
        <dbReference type="Proteomes" id="UP000799767"/>
    </source>
</evidence>
<reference evidence="6" key="1">
    <citation type="journal article" date="2020" name="Stud. Mycol.">
        <title>101 Dothideomycetes genomes: a test case for predicting lifestyles and emergence of pathogens.</title>
        <authorList>
            <person name="Haridas S."/>
            <person name="Albert R."/>
            <person name="Binder M."/>
            <person name="Bloem J."/>
            <person name="Labutti K."/>
            <person name="Salamov A."/>
            <person name="Andreopoulos B."/>
            <person name="Baker S."/>
            <person name="Barry K."/>
            <person name="Bills G."/>
            <person name="Bluhm B."/>
            <person name="Cannon C."/>
            <person name="Castanera R."/>
            <person name="Culley D."/>
            <person name="Daum C."/>
            <person name="Ezra D."/>
            <person name="Gonzalez J."/>
            <person name="Henrissat B."/>
            <person name="Kuo A."/>
            <person name="Liang C."/>
            <person name="Lipzen A."/>
            <person name="Lutzoni F."/>
            <person name="Magnuson J."/>
            <person name="Mondo S."/>
            <person name="Nolan M."/>
            <person name="Ohm R."/>
            <person name="Pangilinan J."/>
            <person name="Park H.-J."/>
            <person name="Ramirez L."/>
            <person name="Alfaro M."/>
            <person name="Sun H."/>
            <person name="Tritt A."/>
            <person name="Yoshinaga Y."/>
            <person name="Zwiers L.-H."/>
            <person name="Turgeon B."/>
            <person name="Goodwin S."/>
            <person name="Spatafora J."/>
            <person name="Crous P."/>
            <person name="Grigoriev I."/>
        </authorList>
    </citation>
    <scope>NUCLEOTIDE SEQUENCE</scope>
    <source>
        <strain evidence="6">CBS 113389</strain>
    </source>
</reference>
<accession>A0A6A6PXS2</accession>
<feature type="domain" description="Yeast cell wall synthesis Kre9/Knh1 C-terminal" evidence="4">
    <location>
        <begin position="191"/>
        <end position="272"/>
    </location>
</feature>
<dbReference type="OrthoDB" id="2432613at2759"/>